<keyword evidence="3" id="KW-1185">Reference proteome</keyword>
<gene>
    <name evidence="2" type="ORF">ML536_15560</name>
</gene>
<evidence type="ECO:0000313" key="2">
    <source>
        <dbReference type="EMBL" id="MCI0128247.1"/>
    </source>
</evidence>
<dbReference type="SUPFAM" id="SSF88723">
    <property type="entry name" value="PIN domain-like"/>
    <property type="match status" value="1"/>
</dbReference>
<dbReference type="InterPro" id="IPR002716">
    <property type="entry name" value="PIN_dom"/>
</dbReference>
<name>A0AA41UCH9_9HYPH</name>
<reference evidence="2" key="1">
    <citation type="submission" date="2022-03" db="EMBL/GenBank/DDBJ databases">
        <title>The complete genome sequence of a Methyloterrigena soli.</title>
        <authorList>
            <person name="Zi Z."/>
        </authorList>
    </citation>
    <scope>NUCLEOTIDE SEQUENCE</scope>
    <source>
        <strain evidence="2">M48</strain>
    </source>
</reference>
<evidence type="ECO:0000259" key="1">
    <source>
        <dbReference type="Pfam" id="PF01850"/>
    </source>
</evidence>
<accession>A0AA41UCH9</accession>
<dbReference type="CDD" id="cd18692">
    <property type="entry name" value="PIN_VapC-like"/>
    <property type="match status" value="1"/>
</dbReference>
<protein>
    <submittedName>
        <fullName evidence="2">PIN domain-containing protein</fullName>
    </submittedName>
</protein>
<evidence type="ECO:0000313" key="3">
    <source>
        <dbReference type="Proteomes" id="UP001156140"/>
    </source>
</evidence>
<dbReference type="AlphaFoldDB" id="A0AA41UCH9"/>
<dbReference type="EMBL" id="JALAZD010000002">
    <property type="protein sequence ID" value="MCI0128247.1"/>
    <property type="molecule type" value="Genomic_DNA"/>
</dbReference>
<comment type="caution">
    <text evidence="2">The sequence shown here is derived from an EMBL/GenBank/DDBJ whole genome shotgun (WGS) entry which is preliminary data.</text>
</comment>
<dbReference type="Pfam" id="PF01850">
    <property type="entry name" value="PIN"/>
    <property type="match status" value="1"/>
</dbReference>
<dbReference type="InterPro" id="IPR029060">
    <property type="entry name" value="PIN-like_dom_sf"/>
</dbReference>
<feature type="domain" description="PIN" evidence="1">
    <location>
        <begin position="5"/>
        <end position="114"/>
    </location>
</feature>
<proteinExistence type="predicted"/>
<sequence>MSGSFIDTNILLYALSADRQKADRAEAVLSAGGIVSVQVLNEFAAVARRKLGLPYAEIAYLLATYRGLVEVRPLTVEIHLAGLALAGEHDLSIYDAMIVASALEAGCDVLYSEDMQNGRVFEGRLRLVNPF</sequence>
<dbReference type="Gene3D" id="3.40.50.1010">
    <property type="entry name" value="5'-nuclease"/>
    <property type="match status" value="1"/>
</dbReference>
<dbReference type="Proteomes" id="UP001156140">
    <property type="component" value="Unassembled WGS sequence"/>
</dbReference>
<organism evidence="2 3">
    <name type="scientific">Paradevosia shaoguanensis</name>
    <dbReference type="NCBI Taxonomy" id="1335043"/>
    <lineage>
        <taxon>Bacteria</taxon>
        <taxon>Pseudomonadati</taxon>
        <taxon>Pseudomonadota</taxon>
        <taxon>Alphaproteobacteria</taxon>
        <taxon>Hyphomicrobiales</taxon>
        <taxon>Devosiaceae</taxon>
        <taxon>Paradevosia</taxon>
    </lineage>
</organism>
<dbReference type="RefSeq" id="WP_281736474.1">
    <property type="nucleotide sequence ID" value="NZ_JAKETQ010000002.1"/>
</dbReference>